<reference evidence="1" key="1">
    <citation type="submission" date="2016-12" db="EMBL/GenBank/DDBJ databases">
        <authorList>
            <person name="Moulin L."/>
        </authorList>
    </citation>
    <scope>NUCLEOTIDE SEQUENCE [LARGE SCALE GENOMIC DNA]</scope>
    <source>
        <strain evidence="1">STM 7183</strain>
    </source>
</reference>
<dbReference type="Proteomes" id="UP000195569">
    <property type="component" value="Unassembled WGS sequence"/>
</dbReference>
<gene>
    <name evidence="1" type="ORF">BN2476_2050003</name>
</gene>
<organism evidence="1 2">
    <name type="scientific">Paraburkholderia piptadeniae</name>
    <dbReference type="NCBI Taxonomy" id="1701573"/>
    <lineage>
        <taxon>Bacteria</taxon>
        <taxon>Pseudomonadati</taxon>
        <taxon>Pseudomonadota</taxon>
        <taxon>Betaproteobacteria</taxon>
        <taxon>Burkholderiales</taxon>
        <taxon>Burkholderiaceae</taxon>
        <taxon>Paraburkholderia</taxon>
    </lineage>
</organism>
<evidence type="ECO:0000313" key="1">
    <source>
        <dbReference type="EMBL" id="SIT52153.1"/>
    </source>
</evidence>
<sequence length="49" mass="5762">MSHGPATYVNSEQQPLWAFDGGKWRKFMILQSDPRQAIGTLRMRRLTRK</sequence>
<dbReference type="AlphaFoldDB" id="A0A1N7SXD3"/>
<name>A0A1N7SXD3_9BURK</name>
<keyword evidence="2" id="KW-1185">Reference proteome</keyword>
<protein>
    <submittedName>
        <fullName evidence="1">Uncharacterized protein</fullName>
    </submittedName>
</protein>
<proteinExistence type="predicted"/>
<comment type="caution">
    <text evidence="1">The sequence shown here is derived from an EMBL/GenBank/DDBJ whole genome shotgun (WGS) entry which is preliminary data.</text>
</comment>
<evidence type="ECO:0000313" key="2">
    <source>
        <dbReference type="Proteomes" id="UP000195569"/>
    </source>
</evidence>
<dbReference type="EMBL" id="CYGY02000205">
    <property type="protein sequence ID" value="SIT52153.1"/>
    <property type="molecule type" value="Genomic_DNA"/>
</dbReference>
<accession>A0A1N7SXD3</accession>